<protein>
    <recommendedName>
        <fullName evidence="2">NADH:ubiquinone oxidoreductase 30kDa subunit domain-containing protein</fullName>
    </recommendedName>
</protein>
<proteinExistence type="inferred from homology"/>
<sequence length="160" mass="17961">MGEKTFEEVVIDFFKEKLGDKLKSYEVKPRIKSKGLVIVTVSSSTIKEAITSFLEKFSEQGAKLSTITGVDFGKNLGLVYHITVDGEGIVVNVKVNDLPRTSPEVETLSDVIPAAAFMEREVHDLFGIKFKDHPSLKKWVLVETWPEGVYPLRKDFKQEG</sequence>
<dbReference type="SUPFAM" id="SSF143243">
    <property type="entry name" value="Nqo5-like"/>
    <property type="match status" value="1"/>
</dbReference>
<gene>
    <name evidence="3" type="ORF">DRJ31_04000</name>
</gene>
<accession>A0A497ESV7</accession>
<comment type="similarity">
    <text evidence="1">Belongs to the complex I 30 kDa subunit family.</text>
</comment>
<name>A0A497ESV7_9CREN</name>
<reference evidence="3 4" key="1">
    <citation type="submission" date="2018-06" db="EMBL/GenBank/DDBJ databases">
        <title>Extensive metabolic versatility and redundancy in microbially diverse, dynamic hydrothermal sediments.</title>
        <authorList>
            <person name="Dombrowski N."/>
            <person name="Teske A."/>
            <person name="Baker B.J."/>
        </authorList>
    </citation>
    <scope>NUCLEOTIDE SEQUENCE [LARGE SCALE GENOMIC DNA]</scope>
    <source>
        <strain evidence="3">B66_G16</strain>
    </source>
</reference>
<evidence type="ECO:0000259" key="2">
    <source>
        <dbReference type="Pfam" id="PF00329"/>
    </source>
</evidence>
<feature type="domain" description="NADH:ubiquinone oxidoreductase 30kDa subunit" evidence="2">
    <location>
        <begin position="40"/>
        <end position="159"/>
    </location>
</feature>
<dbReference type="Gene3D" id="3.30.460.80">
    <property type="entry name" value="NADH:ubiquinone oxidoreductase, 30kDa subunit"/>
    <property type="match status" value="1"/>
</dbReference>
<evidence type="ECO:0000256" key="1">
    <source>
        <dbReference type="ARBA" id="ARBA00007569"/>
    </source>
</evidence>
<dbReference type="GO" id="GO:0008137">
    <property type="term" value="F:NADH dehydrogenase (ubiquinone) activity"/>
    <property type="evidence" value="ECO:0007669"/>
    <property type="project" value="InterPro"/>
</dbReference>
<dbReference type="PANTHER" id="PTHR10884:SF14">
    <property type="entry name" value="NADH DEHYDROGENASE [UBIQUINONE] IRON-SULFUR PROTEIN 3, MITOCHONDRIAL"/>
    <property type="match status" value="1"/>
</dbReference>
<dbReference type="AlphaFoldDB" id="A0A497ESV7"/>
<organism evidence="3 4">
    <name type="scientific">Thermoproteota archaeon</name>
    <dbReference type="NCBI Taxonomy" id="2056631"/>
    <lineage>
        <taxon>Archaea</taxon>
        <taxon>Thermoproteota</taxon>
    </lineage>
</organism>
<comment type="caution">
    <text evidence="3">The sequence shown here is derived from an EMBL/GenBank/DDBJ whole genome shotgun (WGS) entry which is preliminary data.</text>
</comment>
<evidence type="ECO:0000313" key="3">
    <source>
        <dbReference type="EMBL" id="RLE49678.1"/>
    </source>
</evidence>
<dbReference type="InterPro" id="IPR001268">
    <property type="entry name" value="NADH_UbQ_OxRdtase_30kDa_su"/>
</dbReference>
<dbReference type="InterPro" id="IPR037232">
    <property type="entry name" value="NADH_quin_OxRdtase_su_C/D-like"/>
</dbReference>
<dbReference type="EMBL" id="QMQV01000026">
    <property type="protein sequence ID" value="RLE49678.1"/>
    <property type="molecule type" value="Genomic_DNA"/>
</dbReference>
<dbReference type="Proteomes" id="UP000278475">
    <property type="component" value="Unassembled WGS sequence"/>
</dbReference>
<dbReference type="Pfam" id="PF00329">
    <property type="entry name" value="Complex1_30kDa"/>
    <property type="match status" value="1"/>
</dbReference>
<dbReference type="PANTHER" id="PTHR10884">
    <property type="entry name" value="NADH DEHYDROGENASE UBIQUINONE IRON-SULFUR PROTEIN 3"/>
    <property type="match status" value="1"/>
</dbReference>
<evidence type="ECO:0000313" key="4">
    <source>
        <dbReference type="Proteomes" id="UP000278475"/>
    </source>
</evidence>